<evidence type="ECO:0000256" key="2">
    <source>
        <dbReference type="ARBA" id="ARBA00022974"/>
    </source>
</evidence>
<dbReference type="InterPro" id="IPR000782">
    <property type="entry name" value="FAS1_domain"/>
</dbReference>
<dbReference type="PANTHER" id="PTHR33985">
    <property type="entry name" value="OS02G0491300 PROTEIN-RELATED"/>
    <property type="match status" value="1"/>
</dbReference>
<feature type="domain" description="FAS1" evidence="5">
    <location>
        <begin position="96"/>
        <end position="194"/>
    </location>
</feature>
<evidence type="ECO:0000313" key="7">
    <source>
        <dbReference type="Proteomes" id="UP001634007"/>
    </source>
</evidence>
<keyword evidence="2" id="KW-0654">Proteoglycan</keyword>
<dbReference type="SUPFAM" id="SSF82153">
    <property type="entry name" value="FAS1 domain"/>
    <property type="match status" value="1"/>
</dbReference>
<feature type="domain" description="FAS1" evidence="5">
    <location>
        <begin position="260"/>
        <end position="356"/>
    </location>
</feature>
<evidence type="ECO:0000256" key="3">
    <source>
        <dbReference type="SAM" id="MobiDB-lite"/>
    </source>
</evidence>
<keyword evidence="7" id="KW-1185">Reference proteome</keyword>
<protein>
    <recommendedName>
        <fullName evidence="5">FAS1 domain-containing protein</fullName>
    </recommendedName>
</protein>
<dbReference type="InterPro" id="IPR052806">
    <property type="entry name" value="Fasciclin-like_AGP"/>
</dbReference>
<dbReference type="Gene3D" id="2.30.180.10">
    <property type="entry name" value="FAS1 domain"/>
    <property type="match status" value="1"/>
</dbReference>
<evidence type="ECO:0000313" key="6">
    <source>
        <dbReference type="EMBL" id="KAL3724885.1"/>
    </source>
</evidence>
<dbReference type="InterPro" id="IPR036378">
    <property type="entry name" value="FAS1_dom_sf"/>
</dbReference>
<evidence type="ECO:0000259" key="5">
    <source>
        <dbReference type="SMART" id="SM00554"/>
    </source>
</evidence>
<organism evidence="6 7">
    <name type="scientific">Eucalyptus globulus</name>
    <name type="common">Tasmanian blue gum</name>
    <dbReference type="NCBI Taxonomy" id="34317"/>
    <lineage>
        <taxon>Eukaryota</taxon>
        <taxon>Viridiplantae</taxon>
        <taxon>Streptophyta</taxon>
        <taxon>Embryophyta</taxon>
        <taxon>Tracheophyta</taxon>
        <taxon>Spermatophyta</taxon>
        <taxon>Magnoliopsida</taxon>
        <taxon>eudicotyledons</taxon>
        <taxon>Gunneridae</taxon>
        <taxon>Pentapetalae</taxon>
        <taxon>rosids</taxon>
        <taxon>malvids</taxon>
        <taxon>Myrtales</taxon>
        <taxon>Myrtaceae</taxon>
        <taxon>Myrtoideae</taxon>
        <taxon>Eucalypteae</taxon>
        <taxon>Eucalyptus</taxon>
    </lineage>
</organism>
<feature type="signal peptide" evidence="4">
    <location>
        <begin position="1"/>
        <end position="23"/>
    </location>
</feature>
<name>A0ABD3JCQ4_EUCGL</name>
<dbReference type="SMART" id="SM00554">
    <property type="entry name" value="FAS1"/>
    <property type="match status" value="2"/>
</dbReference>
<dbReference type="AlphaFoldDB" id="A0ABD3JCQ4"/>
<feature type="region of interest" description="Disordered" evidence="3">
    <location>
        <begin position="361"/>
        <end position="411"/>
    </location>
</feature>
<dbReference type="Proteomes" id="UP001634007">
    <property type="component" value="Unassembled WGS sequence"/>
</dbReference>
<comment type="similarity">
    <text evidence="1">Belongs to the fasciclin-like AGP family.</text>
</comment>
<dbReference type="EMBL" id="JBJKBG010000008">
    <property type="protein sequence ID" value="KAL3724885.1"/>
    <property type="molecule type" value="Genomic_DNA"/>
</dbReference>
<sequence>MALRSLQLAFLALSVIFSSSAAAATTGVGAFLSASPPPPPPSLSDFGYPRFRDVPLSSGPLLQQILAHLGFQELSISVGAALSQYPALSRWNGPVTIFAPSDPSVESCAACLLPRLLAEHVVPGFYSSSTLQSLTFGTKIETINPRHCVTVTAASDRFANATRIFIDGAEVTRPDLFDNGIMIVHGLDGPVSPLSPSSCTDASPRPSFEAAPPSFTGPPPLIMSMMLRDAMLRLRSGGYGVVALAMKAKFAELVALENATIFAMEDDFIFSDPRNYAGDVGFHIVPDRYLAGDDLQSLPVGSTLGTMAEGQDLVVTSAGGPAGGPVQINGARVKIPEVIRNARVVVHSLFLPFSHLQVGPLSPGRSPGPAAGAPVDDGGSEDRSAGDASESLEETGGCGLGPTQIEDGHGP</sequence>
<feature type="compositionally biased region" description="Low complexity" evidence="3">
    <location>
        <begin position="361"/>
        <end position="377"/>
    </location>
</feature>
<dbReference type="Pfam" id="PF02469">
    <property type="entry name" value="Fasciclin"/>
    <property type="match status" value="1"/>
</dbReference>
<accession>A0ABD3JCQ4</accession>
<proteinExistence type="inferred from homology"/>
<evidence type="ECO:0000256" key="4">
    <source>
        <dbReference type="SAM" id="SignalP"/>
    </source>
</evidence>
<keyword evidence="4" id="KW-0732">Signal</keyword>
<feature type="chain" id="PRO_5044831665" description="FAS1 domain-containing protein" evidence="4">
    <location>
        <begin position="24"/>
        <end position="411"/>
    </location>
</feature>
<dbReference type="PANTHER" id="PTHR33985:SF2">
    <property type="entry name" value="EXPRESSED PROTEIN"/>
    <property type="match status" value="1"/>
</dbReference>
<reference evidence="6 7" key="1">
    <citation type="submission" date="2024-11" db="EMBL/GenBank/DDBJ databases">
        <title>Chromosome-level genome assembly of Eucalyptus globulus Labill. provides insights into its genome evolution.</title>
        <authorList>
            <person name="Li X."/>
        </authorList>
    </citation>
    <scope>NUCLEOTIDE SEQUENCE [LARGE SCALE GENOMIC DNA]</scope>
    <source>
        <strain evidence="6">CL2024</strain>
        <tissue evidence="6">Fresh tender leaves</tissue>
    </source>
</reference>
<evidence type="ECO:0000256" key="1">
    <source>
        <dbReference type="ARBA" id="ARBA00007843"/>
    </source>
</evidence>
<gene>
    <name evidence="6" type="ORF">ACJRO7_029971</name>
</gene>
<comment type="caution">
    <text evidence="6">The sequence shown here is derived from an EMBL/GenBank/DDBJ whole genome shotgun (WGS) entry which is preliminary data.</text>
</comment>
<keyword evidence="2" id="KW-0325">Glycoprotein</keyword>